<keyword evidence="2" id="KW-1185">Reference proteome</keyword>
<evidence type="ECO:0000313" key="2">
    <source>
        <dbReference type="Proteomes" id="UP000193928"/>
    </source>
</evidence>
<reference evidence="1 2" key="1">
    <citation type="submission" date="2016-01" db="EMBL/GenBank/DDBJ databases">
        <title>The new phylogeny of the genus Mycobacterium.</title>
        <authorList>
            <person name="Tarcisio F."/>
            <person name="Conor M."/>
            <person name="Antonella G."/>
            <person name="Elisabetta G."/>
            <person name="Giulia F.S."/>
            <person name="Sara T."/>
            <person name="Anna F."/>
            <person name="Clotilde B."/>
            <person name="Roberto B."/>
            <person name="Veronica D.S."/>
            <person name="Fabio R."/>
            <person name="Monica P."/>
            <person name="Olivier J."/>
            <person name="Enrico T."/>
            <person name="Nicola S."/>
        </authorList>
    </citation>
    <scope>NUCLEOTIDE SEQUENCE [LARGE SCALE GENOMIC DNA]</scope>
    <source>
        <strain evidence="1 2">DSM 44160</strain>
    </source>
</reference>
<dbReference type="EMBL" id="LQOY01000076">
    <property type="protein sequence ID" value="ORV87209.1"/>
    <property type="molecule type" value="Genomic_DNA"/>
</dbReference>
<organism evidence="1 2">
    <name type="scientific">Mycobacterium gordonae</name>
    <dbReference type="NCBI Taxonomy" id="1778"/>
    <lineage>
        <taxon>Bacteria</taxon>
        <taxon>Bacillati</taxon>
        <taxon>Actinomycetota</taxon>
        <taxon>Actinomycetes</taxon>
        <taxon>Mycobacteriales</taxon>
        <taxon>Mycobacteriaceae</taxon>
        <taxon>Mycobacterium</taxon>
    </lineage>
</organism>
<dbReference type="RefSeq" id="WP_085087837.1">
    <property type="nucleotide sequence ID" value="NZ_JACKSU010000055.1"/>
</dbReference>
<dbReference type="AlphaFoldDB" id="A0A1X1WKX9"/>
<protein>
    <submittedName>
        <fullName evidence="1">Uncharacterized protein</fullName>
    </submittedName>
</protein>
<name>A0A1X1WKX9_MYCGO</name>
<dbReference type="Proteomes" id="UP000193928">
    <property type="component" value="Unassembled WGS sequence"/>
</dbReference>
<accession>A0A1X1WKX9</accession>
<evidence type="ECO:0000313" key="1">
    <source>
        <dbReference type="EMBL" id="ORV87209.1"/>
    </source>
</evidence>
<sequence length="101" mass="11548">MFEHWDDSAEFPTLVRVDRQVRLDVARVFPASGIRKDELPLWVKAGGVVLEPVMLARQVAWLRRSEGSWLACVQMPARSANRRSQLTMNLWLPPHALSVVE</sequence>
<gene>
    <name evidence="1" type="ORF">AWC08_23030</name>
</gene>
<comment type="caution">
    <text evidence="1">The sequence shown here is derived from an EMBL/GenBank/DDBJ whole genome shotgun (WGS) entry which is preliminary data.</text>
</comment>
<proteinExistence type="predicted"/>